<organism evidence="1 2">
    <name type="scientific">Pluteus cervinus</name>
    <dbReference type="NCBI Taxonomy" id="181527"/>
    <lineage>
        <taxon>Eukaryota</taxon>
        <taxon>Fungi</taxon>
        <taxon>Dikarya</taxon>
        <taxon>Basidiomycota</taxon>
        <taxon>Agaricomycotina</taxon>
        <taxon>Agaricomycetes</taxon>
        <taxon>Agaricomycetidae</taxon>
        <taxon>Agaricales</taxon>
        <taxon>Pluteineae</taxon>
        <taxon>Pluteaceae</taxon>
        <taxon>Pluteus</taxon>
    </lineage>
</organism>
<name>A0ACD3B0Y7_9AGAR</name>
<proteinExistence type="predicted"/>
<evidence type="ECO:0000313" key="1">
    <source>
        <dbReference type="EMBL" id="TFK71613.1"/>
    </source>
</evidence>
<gene>
    <name evidence="1" type="ORF">BDN72DRAFT_764570</name>
</gene>
<sequence length="396" mass="42437">MSNPNSNPPGSQRAIASLAKKQSDVTRQGTARLKFVPTLPTRRKKEEEPASQSVPGPSSDNAQPSSSRGRGDPRGRGRGRPPPRTNAEMTASGPFAMGPALAGNAARRTVPRPSQAPVVPSASTSAAPQNGPSGARLEHDLKGKVDYDASKGITALDPEVYSDPEDGVEIIDLSNVRQLDWMAPESLQKDHSKGKRTKTEEPLGTRTLLDSRVYSIESGSEEESEAIFEDFSANGASPIASSLHKERLYFFQFPDPFPEVLPPTANPPDVAVPVDTPKKVAFGTDTMASAQPEADDQNERSIVDGVIGQLEVYRSGAVKMRLSNGILLDVHPATQPSFLQQAVHFDANTKQVKVLGEVNKRFIASPNVDALLLALDQFSSTASIPGEENLIKMDVS</sequence>
<dbReference type="Proteomes" id="UP000308600">
    <property type="component" value="Unassembled WGS sequence"/>
</dbReference>
<keyword evidence="2" id="KW-1185">Reference proteome</keyword>
<protein>
    <submittedName>
        <fullName evidence="1">Uncharacterized protein</fullName>
    </submittedName>
</protein>
<dbReference type="EMBL" id="ML208295">
    <property type="protein sequence ID" value="TFK71613.1"/>
    <property type="molecule type" value="Genomic_DNA"/>
</dbReference>
<evidence type="ECO:0000313" key="2">
    <source>
        <dbReference type="Proteomes" id="UP000308600"/>
    </source>
</evidence>
<accession>A0ACD3B0Y7</accession>
<reference evidence="1 2" key="1">
    <citation type="journal article" date="2019" name="Nat. Ecol. Evol.">
        <title>Megaphylogeny resolves global patterns of mushroom evolution.</title>
        <authorList>
            <person name="Varga T."/>
            <person name="Krizsan K."/>
            <person name="Foldi C."/>
            <person name="Dima B."/>
            <person name="Sanchez-Garcia M."/>
            <person name="Sanchez-Ramirez S."/>
            <person name="Szollosi G.J."/>
            <person name="Szarkandi J.G."/>
            <person name="Papp V."/>
            <person name="Albert L."/>
            <person name="Andreopoulos W."/>
            <person name="Angelini C."/>
            <person name="Antonin V."/>
            <person name="Barry K.W."/>
            <person name="Bougher N.L."/>
            <person name="Buchanan P."/>
            <person name="Buyck B."/>
            <person name="Bense V."/>
            <person name="Catcheside P."/>
            <person name="Chovatia M."/>
            <person name="Cooper J."/>
            <person name="Damon W."/>
            <person name="Desjardin D."/>
            <person name="Finy P."/>
            <person name="Geml J."/>
            <person name="Haridas S."/>
            <person name="Hughes K."/>
            <person name="Justo A."/>
            <person name="Karasinski D."/>
            <person name="Kautmanova I."/>
            <person name="Kiss B."/>
            <person name="Kocsube S."/>
            <person name="Kotiranta H."/>
            <person name="LaButti K.M."/>
            <person name="Lechner B.E."/>
            <person name="Liimatainen K."/>
            <person name="Lipzen A."/>
            <person name="Lukacs Z."/>
            <person name="Mihaltcheva S."/>
            <person name="Morgado L.N."/>
            <person name="Niskanen T."/>
            <person name="Noordeloos M.E."/>
            <person name="Ohm R.A."/>
            <person name="Ortiz-Santana B."/>
            <person name="Ovrebo C."/>
            <person name="Racz N."/>
            <person name="Riley R."/>
            <person name="Savchenko A."/>
            <person name="Shiryaev A."/>
            <person name="Soop K."/>
            <person name="Spirin V."/>
            <person name="Szebenyi C."/>
            <person name="Tomsovsky M."/>
            <person name="Tulloss R.E."/>
            <person name="Uehling J."/>
            <person name="Grigoriev I.V."/>
            <person name="Vagvolgyi C."/>
            <person name="Papp T."/>
            <person name="Martin F.M."/>
            <person name="Miettinen O."/>
            <person name="Hibbett D.S."/>
            <person name="Nagy L.G."/>
        </authorList>
    </citation>
    <scope>NUCLEOTIDE SEQUENCE [LARGE SCALE GENOMIC DNA]</scope>
    <source>
        <strain evidence="1 2">NL-1719</strain>
    </source>
</reference>